<dbReference type="Proteomes" id="UP000075613">
    <property type="component" value="Unassembled WGS sequence"/>
</dbReference>
<dbReference type="EC" id="2.3.1.286" evidence="1"/>
<dbReference type="AlphaFoldDB" id="A0A149PVV9"/>
<comment type="caution">
    <text evidence="4">Lacks conserved residue(s) required for the propagation of feature annotation.</text>
</comment>
<keyword evidence="2" id="KW-0808">Transferase</keyword>
<comment type="caution">
    <text evidence="6">The sequence shown here is derived from an EMBL/GenBank/DDBJ whole genome shotgun (WGS) entry which is preliminary data.</text>
</comment>
<dbReference type="Gene3D" id="3.30.1600.10">
    <property type="entry name" value="SIR2/SIRT2 'Small Domain"/>
    <property type="match status" value="1"/>
</dbReference>
<dbReference type="InterPro" id="IPR026591">
    <property type="entry name" value="Sirtuin_cat_small_dom_sf"/>
</dbReference>
<organism evidence="6 7">
    <name type="scientific">Paraburkholderia monticola</name>
    <dbReference type="NCBI Taxonomy" id="1399968"/>
    <lineage>
        <taxon>Bacteria</taxon>
        <taxon>Pseudomonadati</taxon>
        <taxon>Pseudomonadota</taxon>
        <taxon>Betaproteobacteria</taxon>
        <taxon>Burkholderiales</taxon>
        <taxon>Burkholderiaceae</taxon>
        <taxon>Paraburkholderia</taxon>
    </lineage>
</organism>
<gene>
    <name evidence="6" type="ORF">CI15_09065</name>
</gene>
<evidence type="ECO:0000313" key="6">
    <source>
        <dbReference type="EMBL" id="KXU89183.1"/>
    </source>
</evidence>
<sequence length="272" mass="30336">MDTAEHMAIAADWIREADGILINAGAGMGVDSGLPDFRGETGFWTAYPALKADGINFYDIANAEAFLRDPIRAWGFYGHRLDLYRRTVPHEGFEILHRWAAAKRYGGFVFTSNVDGQFQKAGFADDRLFECHGSIHFLQCGQSCTHRIWTADDFQPEVDVNRCALLSPLPRCPDCGGVARPAILMFDDWHWVETRARRQQMRYETWLSGVGHIVVIELGAGGAIPTVRNMSERFGPRVVRINPRDYAIDPGKGVGLPGRALDVLRSLKESVG</sequence>
<dbReference type="InterPro" id="IPR026590">
    <property type="entry name" value="Ssirtuin_cat_dom"/>
</dbReference>
<proteinExistence type="predicted"/>
<evidence type="ECO:0000259" key="5">
    <source>
        <dbReference type="PROSITE" id="PS50305"/>
    </source>
</evidence>
<dbReference type="Gene3D" id="3.40.50.1220">
    <property type="entry name" value="TPP-binding domain"/>
    <property type="match status" value="1"/>
</dbReference>
<dbReference type="GO" id="GO:0017136">
    <property type="term" value="F:histone deacetylase activity, NAD-dependent"/>
    <property type="evidence" value="ECO:0007669"/>
    <property type="project" value="TreeGrafter"/>
</dbReference>
<evidence type="ECO:0000256" key="3">
    <source>
        <dbReference type="ARBA" id="ARBA00023027"/>
    </source>
</evidence>
<dbReference type="GO" id="GO:0070403">
    <property type="term" value="F:NAD+ binding"/>
    <property type="evidence" value="ECO:0007669"/>
    <property type="project" value="InterPro"/>
</dbReference>
<dbReference type="InterPro" id="IPR003000">
    <property type="entry name" value="Sirtuin"/>
</dbReference>
<feature type="domain" description="Deacetylase sirtuin-type" evidence="5">
    <location>
        <begin position="1"/>
        <end position="272"/>
    </location>
</feature>
<dbReference type="STRING" id="1399968.CI15_09065"/>
<evidence type="ECO:0000313" key="7">
    <source>
        <dbReference type="Proteomes" id="UP000075613"/>
    </source>
</evidence>
<accession>A0A149PVV9</accession>
<dbReference type="PROSITE" id="PS50305">
    <property type="entry name" value="SIRTUIN"/>
    <property type="match status" value="1"/>
</dbReference>
<dbReference type="SUPFAM" id="SSF52467">
    <property type="entry name" value="DHS-like NAD/FAD-binding domain"/>
    <property type="match status" value="1"/>
</dbReference>
<name>A0A149PVV9_9BURK</name>
<evidence type="ECO:0000256" key="1">
    <source>
        <dbReference type="ARBA" id="ARBA00012928"/>
    </source>
</evidence>
<dbReference type="RefSeq" id="WP_062126625.1">
    <property type="nucleotide sequence ID" value="NZ_LRBG01000005.1"/>
</dbReference>
<dbReference type="PANTHER" id="PTHR11085">
    <property type="entry name" value="NAD-DEPENDENT PROTEIN DEACYLASE SIRTUIN-5, MITOCHONDRIAL-RELATED"/>
    <property type="match status" value="1"/>
</dbReference>
<protein>
    <recommendedName>
        <fullName evidence="1">protein acetyllysine N-acetyltransferase</fullName>
        <ecNumber evidence="1">2.3.1.286</ecNumber>
    </recommendedName>
</protein>
<evidence type="ECO:0000256" key="4">
    <source>
        <dbReference type="PROSITE-ProRule" id="PRU00236"/>
    </source>
</evidence>
<dbReference type="InterPro" id="IPR029035">
    <property type="entry name" value="DHS-like_NAD/FAD-binding_dom"/>
</dbReference>
<keyword evidence="7" id="KW-1185">Reference proteome</keyword>
<dbReference type="EMBL" id="LRBG01000005">
    <property type="protein sequence ID" value="KXU89183.1"/>
    <property type="molecule type" value="Genomic_DNA"/>
</dbReference>
<evidence type="ECO:0000256" key="2">
    <source>
        <dbReference type="ARBA" id="ARBA00022679"/>
    </source>
</evidence>
<dbReference type="Pfam" id="PF02146">
    <property type="entry name" value="SIR2"/>
    <property type="match status" value="1"/>
</dbReference>
<dbReference type="OrthoDB" id="9800582at2"/>
<reference evidence="6 7" key="1">
    <citation type="journal article" date="2015" name="Int. J. Syst. Evol. Microbiol.">
        <title>Burkholderia monticola sp. nov., isolated from mountain soil.</title>
        <authorList>
            <person name="Baek I."/>
            <person name="Seo B."/>
            <person name="Lee I."/>
            <person name="Yi H."/>
            <person name="Chun J."/>
        </authorList>
    </citation>
    <scope>NUCLEOTIDE SEQUENCE [LARGE SCALE GENOMIC DNA]</scope>
    <source>
        <strain evidence="6 7">JC2948</strain>
    </source>
</reference>
<dbReference type="PANTHER" id="PTHR11085:SF4">
    <property type="entry name" value="NAD-DEPENDENT PROTEIN DEACYLASE"/>
    <property type="match status" value="1"/>
</dbReference>
<keyword evidence="3" id="KW-0520">NAD</keyword>
<dbReference type="InterPro" id="IPR050134">
    <property type="entry name" value="NAD-dep_sirtuin_deacylases"/>
</dbReference>